<name>A0ACB7TA08_HYAAI</name>
<sequence>MRGGTIFTTPNPGTNKQPLKCLLAAGNPLGVAGPVVFAATEGSASAEARKVGEEPQHLTAPVITPSVAEPEQAAKRVVPVEADEAAATQGETSGCGDEMSVTSATLKCSHEKTTEVEKTSSTSNEEPRAKTPQGRQSTLRPTPNFNND</sequence>
<gene>
    <name evidence="1" type="ORF">HPB50_027358</name>
</gene>
<evidence type="ECO:0000313" key="1">
    <source>
        <dbReference type="EMBL" id="KAH6943793.1"/>
    </source>
</evidence>
<protein>
    <submittedName>
        <fullName evidence="1">Uncharacterized protein</fullName>
    </submittedName>
</protein>
<organism evidence="1 2">
    <name type="scientific">Hyalomma asiaticum</name>
    <name type="common">Tick</name>
    <dbReference type="NCBI Taxonomy" id="266040"/>
    <lineage>
        <taxon>Eukaryota</taxon>
        <taxon>Metazoa</taxon>
        <taxon>Ecdysozoa</taxon>
        <taxon>Arthropoda</taxon>
        <taxon>Chelicerata</taxon>
        <taxon>Arachnida</taxon>
        <taxon>Acari</taxon>
        <taxon>Parasitiformes</taxon>
        <taxon>Ixodida</taxon>
        <taxon>Ixodoidea</taxon>
        <taxon>Ixodidae</taxon>
        <taxon>Hyalomminae</taxon>
        <taxon>Hyalomma</taxon>
    </lineage>
</organism>
<evidence type="ECO:0000313" key="2">
    <source>
        <dbReference type="Proteomes" id="UP000821845"/>
    </source>
</evidence>
<proteinExistence type="predicted"/>
<dbReference type="EMBL" id="CM023490">
    <property type="protein sequence ID" value="KAH6943793.1"/>
    <property type="molecule type" value="Genomic_DNA"/>
</dbReference>
<dbReference type="Proteomes" id="UP000821845">
    <property type="component" value="Chromosome 10"/>
</dbReference>
<keyword evidence="2" id="KW-1185">Reference proteome</keyword>
<comment type="caution">
    <text evidence="1">The sequence shown here is derived from an EMBL/GenBank/DDBJ whole genome shotgun (WGS) entry which is preliminary data.</text>
</comment>
<accession>A0ACB7TA08</accession>
<reference evidence="1" key="1">
    <citation type="submission" date="2020-05" db="EMBL/GenBank/DDBJ databases">
        <title>Large-scale comparative analyses of tick genomes elucidate their genetic diversity and vector capacities.</title>
        <authorList>
            <person name="Jia N."/>
            <person name="Wang J."/>
            <person name="Shi W."/>
            <person name="Du L."/>
            <person name="Sun Y."/>
            <person name="Zhan W."/>
            <person name="Jiang J."/>
            <person name="Wang Q."/>
            <person name="Zhang B."/>
            <person name="Ji P."/>
            <person name="Sakyi L.B."/>
            <person name="Cui X."/>
            <person name="Yuan T."/>
            <person name="Jiang B."/>
            <person name="Yang W."/>
            <person name="Lam T.T.-Y."/>
            <person name="Chang Q."/>
            <person name="Ding S."/>
            <person name="Wang X."/>
            <person name="Zhu J."/>
            <person name="Ruan X."/>
            <person name="Zhao L."/>
            <person name="Wei J."/>
            <person name="Que T."/>
            <person name="Du C."/>
            <person name="Cheng J."/>
            <person name="Dai P."/>
            <person name="Han X."/>
            <person name="Huang E."/>
            <person name="Gao Y."/>
            <person name="Liu J."/>
            <person name="Shao H."/>
            <person name="Ye R."/>
            <person name="Li L."/>
            <person name="Wei W."/>
            <person name="Wang X."/>
            <person name="Wang C."/>
            <person name="Yang T."/>
            <person name="Huo Q."/>
            <person name="Li W."/>
            <person name="Guo W."/>
            <person name="Chen H."/>
            <person name="Zhou L."/>
            <person name="Ni X."/>
            <person name="Tian J."/>
            <person name="Zhou Y."/>
            <person name="Sheng Y."/>
            <person name="Liu T."/>
            <person name="Pan Y."/>
            <person name="Xia L."/>
            <person name="Li J."/>
            <person name="Zhao F."/>
            <person name="Cao W."/>
        </authorList>
    </citation>
    <scope>NUCLEOTIDE SEQUENCE</scope>
    <source>
        <strain evidence="1">Hyas-2018</strain>
    </source>
</reference>